<sequence length="153" mass="17765">MISGQINHWDEVVVTNGLQMDEDEDDNEEDDQEVDHRNRANKNVISWDVGLVYAEPRSKNLREAMCFVVASKLGKKICYDHYPQRFDGIGRHDRYSNGSVVFYDMKNSTKLYDHCRYRYGYQWEPDLVGSLTPNAENSIGVMVEVYWQQDGSG</sequence>
<reference evidence="8" key="3">
    <citation type="submission" date="2023-03" db="UniProtKB">
        <authorList>
            <consortium name="EnsemblPlants"/>
        </authorList>
    </citation>
    <scope>IDENTIFICATION</scope>
    <source>
        <strain evidence="8">cv. Chiifu-401-42</strain>
    </source>
</reference>
<name>M4CKS8_BRACM</name>
<dbReference type="Proteomes" id="UP000011750">
    <property type="component" value="Chromosome A05"/>
</dbReference>
<dbReference type="STRING" id="51351.M4CKS8"/>
<evidence type="ECO:0000256" key="7">
    <source>
        <dbReference type="SAM" id="MobiDB-lite"/>
    </source>
</evidence>
<keyword evidence="3" id="KW-0808">Transferase</keyword>
<dbReference type="HOGENOM" id="CLU_1715831_0_0_1"/>
<keyword evidence="2" id="KW-0328">Glycosyltransferase</keyword>
<comment type="subcellular location">
    <subcellularLocation>
        <location evidence="1">Endomembrane system</location>
    </subcellularLocation>
</comment>
<evidence type="ECO:0000256" key="3">
    <source>
        <dbReference type="ARBA" id="ARBA00022679"/>
    </source>
</evidence>
<dbReference type="InParanoid" id="M4CKS8"/>
<keyword evidence="5" id="KW-1133">Transmembrane helix</keyword>
<organism evidence="8 9">
    <name type="scientific">Brassica campestris</name>
    <name type="common">Field mustard</name>
    <dbReference type="NCBI Taxonomy" id="3711"/>
    <lineage>
        <taxon>Eukaryota</taxon>
        <taxon>Viridiplantae</taxon>
        <taxon>Streptophyta</taxon>
        <taxon>Embryophyta</taxon>
        <taxon>Tracheophyta</taxon>
        <taxon>Spermatophyta</taxon>
        <taxon>Magnoliopsida</taxon>
        <taxon>eudicotyledons</taxon>
        <taxon>Gunneridae</taxon>
        <taxon>Pentapetalae</taxon>
        <taxon>rosids</taxon>
        <taxon>malvids</taxon>
        <taxon>Brassicales</taxon>
        <taxon>Brassicaceae</taxon>
        <taxon>Brassiceae</taxon>
        <taxon>Brassica</taxon>
    </lineage>
</organism>
<feature type="compositionally biased region" description="Acidic residues" evidence="7">
    <location>
        <begin position="20"/>
        <end position="33"/>
    </location>
</feature>
<dbReference type="GO" id="GO:0016020">
    <property type="term" value="C:membrane"/>
    <property type="evidence" value="ECO:0007669"/>
    <property type="project" value="InterPro"/>
</dbReference>
<dbReference type="InterPro" id="IPR005150">
    <property type="entry name" value="Cellulose_synth"/>
</dbReference>
<keyword evidence="6" id="KW-0472">Membrane</keyword>
<reference evidence="8 9" key="1">
    <citation type="journal article" date="2011" name="Nat. Genet.">
        <title>The genome of the mesopolyploid crop species Brassica rapa.</title>
        <authorList>
            <consortium name="Brassica rapa Genome Sequencing Project Consortium"/>
            <person name="Wang X."/>
            <person name="Wang H."/>
            <person name="Wang J."/>
            <person name="Sun R."/>
            <person name="Wu J."/>
            <person name="Liu S."/>
            <person name="Bai Y."/>
            <person name="Mun J.H."/>
            <person name="Bancroft I."/>
            <person name="Cheng F."/>
            <person name="Huang S."/>
            <person name="Li X."/>
            <person name="Hua W."/>
            <person name="Wang J."/>
            <person name="Wang X."/>
            <person name="Freeling M."/>
            <person name="Pires J.C."/>
            <person name="Paterson A.H."/>
            <person name="Chalhoub B."/>
            <person name="Wang B."/>
            <person name="Hayward A."/>
            <person name="Sharpe A.G."/>
            <person name="Park B.S."/>
            <person name="Weisshaar B."/>
            <person name="Liu B."/>
            <person name="Li B."/>
            <person name="Liu B."/>
            <person name="Tong C."/>
            <person name="Song C."/>
            <person name="Duran C."/>
            <person name="Peng C."/>
            <person name="Geng C."/>
            <person name="Koh C."/>
            <person name="Lin C."/>
            <person name="Edwards D."/>
            <person name="Mu D."/>
            <person name="Shen D."/>
            <person name="Soumpourou E."/>
            <person name="Li F."/>
            <person name="Fraser F."/>
            <person name="Conant G."/>
            <person name="Lassalle G."/>
            <person name="King G.J."/>
            <person name="Bonnema G."/>
            <person name="Tang H."/>
            <person name="Wang H."/>
            <person name="Belcram H."/>
            <person name="Zhou H."/>
            <person name="Hirakawa H."/>
            <person name="Abe H."/>
            <person name="Guo H."/>
            <person name="Wang H."/>
            <person name="Jin H."/>
            <person name="Parkin I.A."/>
            <person name="Batley J."/>
            <person name="Kim J.S."/>
            <person name="Just J."/>
            <person name="Li J."/>
            <person name="Xu J."/>
            <person name="Deng J."/>
            <person name="Kim J.A."/>
            <person name="Li J."/>
            <person name="Yu J."/>
            <person name="Meng J."/>
            <person name="Wang J."/>
            <person name="Min J."/>
            <person name="Poulain J."/>
            <person name="Wang J."/>
            <person name="Hatakeyama K."/>
            <person name="Wu K."/>
            <person name="Wang L."/>
            <person name="Fang L."/>
            <person name="Trick M."/>
            <person name="Links M.G."/>
            <person name="Zhao M."/>
            <person name="Jin M."/>
            <person name="Ramchiary N."/>
            <person name="Drou N."/>
            <person name="Berkman P.J."/>
            <person name="Cai Q."/>
            <person name="Huang Q."/>
            <person name="Li R."/>
            <person name="Tabata S."/>
            <person name="Cheng S."/>
            <person name="Zhang S."/>
            <person name="Zhang S."/>
            <person name="Huang S."/>
            <person name="Sato S."/>
            <person name="Sun S."/>
            <person name="Kwon S.J."/>
            <person name="Choi S.R."/>
            <person name="Lee T.H."/>
            <person name="Fan W."/>
            <person name="Zhao X."/>
            <person name="Tan X."/>
            <person name="Xu X."/>
            <person name="Wang Y."/>
            <person name="Qiu Y."/>
            <person name="Yin Y."/>
            <person name="Li Y."/>
            <person name="Du Y."/>
            <person name="Liao Y."/>
            <person name="Lim Y."/>
            <person name="Narusaka Y."/>
            <person name="Wang Y."/>
            <person name="Wang Z."/>
            <person name="Li Z."/>
            <person name="Wang Z."/>
            <person name="Xiong Z."/>
            <person name="Zhang Z."/>
        </authorList>
    </citation>
    <scope>NUCLEOTIDE SEQUENCE [LARGE SCALE GENOMIC DNA]</scope>
    <source>
        <strain evidence="8 9">cv. Chiifu-401-42</strain>
    </source>
</reference>
<dbReference type="GO" id="GO:0016760">
    <property type="term" value="F:cellulose synthase (UDP-forming) activity"/>
    <property type="evidence" value="ECO:0007669"/>
    <property type="project" value="InterPro"/>
</dbReference>
<evidence type="ECO:0000313" key="9">
    <source>
        <dbReference type="Proteomes" id="UP000011750"/>
    </source>
</evidence>
<evidence type="ECO:0000256" key="5">
    <source>
        <dbReference type="ARBA" id="ARBA00022989"/>
    </source>
</evidence>
<dbReference type="GO" id="GO:0030244">
    <property type="term" value="P:cellulose biosynthetic process"/>
    <property type="evidence" value="ECO:0007669"/>
    <property type="project" value="InterPro"/>
</dbReference>
<accession>M4CKS8</accession>
<evidence type="ECO:0000256" key="6">
    <source>
        <dbReference type="ARBA" id="ARBA00023136"/>
    </source>
</evidence>
<evidence type="ECO:0000256" key="2">
    <source>
        <dbReference type="ARBA" id="ARBA00022676"/>
    </source>
</evidence>
<dbReference type="Gramene" id="Bra004814.1">
    <property type="protein sequence ID" value="Bra004814.1-P"/>
    <property type="gene ID" value="Bra004814"/>
</dbReference>
<dbReference type="EnsemblPlants" id="Bra004814.1">
    <property type="protein sequence ID" value="Bra004814.1-P"/>
    <property type="gene ID" value="Bra004814"/>
</dbReference>
<keyword evidence="9" id="KW-1185">Reference proteome</keyword>
<keyword evidence="4" id="KW-0812">Transmembrane</keyword>
<reference evidence="8 9" key="2">
    <citation type="journal article" date="2018" name="Hortic Res">
        <title>Improved Brassica rapa reference genome by single-molecule sequencing and chromosome conformation capture technologies.</title>
        <authorList>
            <person name="Zhang L."/>
            <person name="Cai X."/>
            <person name="Wu J."/>
            <person name="Liu M."/>
            <person name="Grob S."/>
            <person name="Cheng F."/>
            <person name="Liang J."/>
            <person name="Cai C."/>
            <person name="Liu Z."/>
            <person name="Liu B."/>
            <person name="Wang F."/>
            <person name="Li S."/>
            <person name="Liu F."/>
            <person name="Li X."/>
            <person name="Cheng L."/>
            <person name="Yang W."/>
            <person name="Li M.H."/>
            <person name="Grossniklaus U."/>
            <person name="Zheng H."/>
            <person name="Wang X."/>
        </authorList>
    </citation>
    <scope>NUCLEOTIDE SEQUENCE [LARGE SCALE GENOMIC DNA]</scope>
    <source>
        <strain evidence="8 9">cv. Chiifu-401-42</strain>
    </source>
</reference>
<feature type="region of interest" description="Disordered" evidence="7">
    <location>
        <begin position="19"/>
        <end position="38"/>
    </location>
</feature>
<protein>
    <submittedName>
        <fullName evidence="8">Uncharacterized protein</fullName>
    </submittedName>
</protein>
<dbReference type="AlphaFoldDB" id="M4CKS8"/>
<dbReference type="GO" id="GO:0012505">
    <property type="term" value="C:endomembrane system"/>
    <property type="evidence" value="ECO:0007669"/>
    <property type="project" value="UniProtKB-SubCell"/>
</dbReference>
<evidence type="ECO:0000256" key="4">
    <source>
        <dbReference type="ARBA" id="ARBA00022692"/>
    </source>
</evidence>
<evidence type="ECO:0000313" key="8">
    <source>
        <dbReference type="EnsemblPlants" id="Bra004814.1-P"/>
    </source>
</evidence>
<evidence type="ECO:0000256" key="1">
    <source>
        <dbReference type="ARBA" id="ARBA00004308"/>
    </source>
</evidence>
<dbReference type="Pfam" id="PF03552">
    <property type="entry name" value="Cellulose_synt"/>
    <property type="match status" value="1"/>
</dbReference>
<proteinExistence type="predicted"/>